<feature type="binding site" evidence="6">
    <location>
        <position position="357"/>
    </location>
    <ligand>
        <name>ATP</name>
        <dbReference type="ChEBI" id="CHEBI:30616"/>
    </ligand>
</feature>
<protein>
    <recommendedName>
        <fullName evidence="8">Protein kinase domain-containing protein</fullName>
    </recommendedName>
</protein>
<dbReference type="Gene3D" id="1.10.510.10">
    <property type="entry name" value="Transferase(Phosphotransferase) domain 1"/>
    <property type="match status" value="1"/>
</dbReference>
<dbReference type="InterPro" id="IPR008271">
    <property type="entry name" value="Ser/Thr_kinase_AS"/>
</dbReference>
<evidence type="ECO:0000256" key="3">
    <source>
        <dbReference type="ARBA" id="ARBA00022741"/>
    </source>
</evidence>
<feature type="compositionally biased region" description="Basic and acidic residues" evidence="7">
    <location>
        <begin position="296"/>
        <end position="309"/>
    </location>
</feature>
<keyword evidence="5 6" id="KW-0067">ATP-binding</keyword>
<keyword evidence="2" id="KW-0808">Transferase</keyword>
<dbReference type="PROSITE" id="PS00107">
    <property type="entry name" value="PROTEIN_KINASE_ATP"/>
    <property type="match status" value="1"/>
</dbReference>
<dbReference type="AlphaFoldDB" id="A0A7S0PRL7"/>
<evidence type="ECO:0000256" key="2">
    <source>
        <dbReference type="ARBA" id="ARBA00022679"/>
    </source>
</evidence>
<reference evidence="9" key="1">
    <citation type="submission" date="2021-01" db="EMBL/GenBank/DDBJ databases">
        <authorList>
            <person name="Corre E."/>
            <person name="Pelletier E."/>
            <person name="Niang G."/>
            <person name="Scheremetjew M."/>
            <person name="Finn R."/>
            <person name="Kale V."/>
            <person name="Holt S."/>
            <person name="Cochrane G."/>
            <person name="Meng A."/>
            <person name="Brown T."/>
            <person name="Cohen L."/>
        </authorList>
    </citation>
    <scope>NUCLEOTIDE SEQUENCE</scope>
    <source>
        <strain evidence="9">Clade-D-RCC2572</strain>
    </source>
</reference>
<dbReference type="EMBL" id="HBEW01007200">
    <property type="protein sequence ID" value="CAD8586721.1"/>
    <property type="molecule type" value="Transcribed_RNA"/>
</dbReference>
<dbReference type="PANTHER" id="PTHR45646">
    <property type="entry name" value="SERINE/THREONINE-PROTEIN KINASE DOA-RELATED"/>
    <property type="match status" value="1"/>
</dbReference>
<dbReference type="InterPro" id="IPR000719">
    <property type="entry name" value="Prot_kinase_dom"/>
</dbReference>
<dbReference type="InterPro" id="IPR011009">
    <property type="entry name" value="Kinase-like_dom_sf"/>
</dbReference>
<feature type="compositionally biased region" description="Basic and acidic residues" evidence="7">
    <location>
        <begin position="27"/>
        <end position="44"/>
    </location>
</feature>
<dbReference type="PANTHER" id="PTHR45646:SF11">
    <property type="entry name" value="SERINE_THREONINE-PROTEIN KINASE DOA"/>
    <property type="match status" value="1"/>
</dbReference>
<evidence type="ECO:0000256" key="1">
    <source>
        <dbReference type="ARBA" id="ARBA00022527"/>
    </source>
</evidence>
<feature type="compositionally biased region" description="Acidic residues" evidence="7">
    <location>
        <begin position="1"/>
        <end position="11"/>
    </location>
</feature>
<dbReference type="PROSITE" id="PS50011">
    <property type="entry name" value="PROTEIN_KINASE_DOM"/>
    <property type="match status" value="1"/>
</dbReference>
<feature type="compositionally biased region" description="Low complexity" evidence="7">
    <location>
        <begin position="233"/>
        <end position="247"/>
    </location>
</feature>
<dbReference type="SUPFAM" id="SSF56112">
    <property type="entry name" value="Protein kinase-like (PK-like)"/>
    <property type="match status" value="1"/>
</dbReference>
<proteinExistence type="predicted"/>
<name>A0A7S0PRL7_9CHLO</name>
<gene>
    <name evidence="9" type="ORF">OMED0929_LOCUS6084</name>
</gene>
<evidence type="ECO:0000256" key="7">
    <source>
        <dbReference type="SAM" id="MobiDB-lite"/>
    </source>
</evidence>
<dbReference type="GO" id="GO:0004674">
    <property type="term" value="F:protein serine/threonine kinase activity"/>
    <property type="evidence" value="ECO:0007669"/>
    <property type="project" value="UniProtKB-KW"/>
</dbReference>
<dbReference type="PROSITE" id="PS00108">
    <property type="entry name" value="PROTEIN_KINASE_ST"/>
    <property type="match status" value="1"/>
</dbReference>
<feature type="domain" description="Protein kinase" evidence="8">
    <location>
        <begin position="328"/>
        <end position="649"/>
    </location>
</feature>
<dbReference type="GO" id="GO:0005634">
    <property type="term" value="C:nucleus"/>
    <property type="evidence" value="ECO:0007669"/>
    <property type="project" value="TreeGrafter"/>
</dbReference>
<organism evidence="9">
    <name type="scientific">Ostreococcus mediterraneus</name>
    <dbReference type="NCBI Taxonomy" id="1486918"/>
    <lineage>
        <taxon>Eukaryota</taxon>
        <taxon>Viridiplantae</taxon>
        <taxon>Chlorophyta</taxon>
        <taxon>Mamiellophyceae</taxon>
        <taxon>Mamiellales</taxon>
        <taxon>Bathycoccaceae</taxon>
        <taxon>Ostreococcus</taxon>
    </lineage>
</organism>
<accession>A0A7S0PRL7</accession>
<dbReference type="Gene3D" id="3.30.200.20">
    <property type="entry name" value="Phosphorylase Kinase, domain 1"/>
    <property type="match status" value="1"/>
</dbReference>
<evidence type="ECO:0000256" key="6">
    <source>
        <dbReference type="PROSITE-ProRule" id="PRU10141"/>
    </source>
</evidence>
<keyword evidence="3 6" id="KW-0547">Nucleotide-binding</keyword>
<evidence type="ECO:0000256" key="4">
    <source>
        <dbReference type="ARBA" id="ARBA00022777"/>
    </source>
</evidence>
<evidence type="ECO:0000259" key="8">
    <source>
        <dbReference type="PROSITE" id="PS50011"/>
    </source>
</evidence>
<dbReference type="GO" id="GO:0005524">
    <property type="term" value="F:ATP binding"/>
    <property type="evidence" value="ECO:0007669"/>
    <property type="project" value="UniProtKB-UniRule"/>
</dbReference>
<feature type="region of interest" description="Disordered" evidence="7">
    <location>
        <begin position="1"/>
        <end position="117"/>
    </location>
</feature>
<keyword evidence="4" id="KW-0418">Kinase</keyword>
<dbReference type="Pfam" id="PF00069">
    <property type="entry name" value="Pkinase"/>
    <property type="match status" value="1"/>
</dbReference>
<feature type="compositionally biased region" description="Low complexity" evidence="7">
    <location>
        <begin position="70"/>
        <end position="85"/>
    </location>
</feature>
<dbReference type="CDD" id="cd14134">
    <property type="entry name" value="PKc_CLK"/>
    <property type="match status" value="1"/>
</dbReference>
<dbReference type="InterPro" id="IPR017441">
    <property type="entry name" value="Protein_kinase_ATP_BS"/>
</dbReference>
<sequence>MADDDDDGDDDGRERGIGATAMTRSRAARDRGARGRDVEGRANAEDEDDDGDGGGDAGGRARDGCGRGRYGASSPGGSARGRPSSVACTSGDHHRRRRRSAAEGLGKRRRRDGESGFVDATCATSCATTSSVMTSMTFESSQTTFYTTAMTAKDRLERERRGRQRVGAGLTRSSSRGAFQGIHEFNKRAADAAAAKATCDAAKARAKRAAAEENEVRVLFEDETRASRGGAGRAAAPGATPRMTTPATPVIEDAHNTATTTTTTTTTTSSDEATVTVTVKMPPSANPTTKTTTLGARDDAPSSDAELRRDEPDGHMVYCLGDILADEYTILSVLGEGTFGRVLECWDSVARARCAVKVIRNVQKYRDAAMIEIEVLKTLSGGDPLRGGESFNCITLRRAFEYRGHVCMVFDKCGPSLYDFLRANRYKPFHPSLVQAFCKQLLVSVEYLHSLRLVHTDLKPENVLLMTNSYTGDDTYRVPTNHAIRLIDYGSTTFEDRHHSAVVSTRHYRAPEIILGLGWSYPCDMWSIGCIMVELLTGEALFQTHEDVEHLAMMQHALEARVPLDVARRRSKKMRVDYFNADGLLNWPNETTDDESYAALGKTGIVRSLIDQYLTGEPRRLFADLVRRLLEFDPRRRITSRDAVNHPFFALDLEKICWNVSGVRKSNDRVPKASATVPHV</sequence>
<feature type="region of interest" description="Disordered" evidence="7">
    <location>
        <begin position="280"/>
        <end position="309"/>
    </location>
</feature>
<evidence type="ECO:0000313" key="9">
    <source>
        <dbReference type="EMBL" id="CAD8586721.1"/>
    </source>
</evidence>
<evidence type="ECO:0000256" key="5">
    <source>
        <dbReference type="ARBA" id="ARBA00022840"/>
    </source>
</evidence>
<dbReference type="SMART" id="SM00220">
    <property type="entry name" value="S_TKc"/>
    <property type="match status" value="1"/>
</dbReference>
<feature type="region of interest" description="Disordered" evidence="7">
    <location>
        <begin position="225"/>
        <end position="247"/>
    </location>
</feature>
<keyword evidence="1" id="KW-0723">Serine/threonine-protein kinase</keyword>
<feature type="region of interest" description="Disordered" evidence="7">
    <location>
        <begin position="154"/>
        <end position="174"/>
    </location>
</feature>
<dbReference type="InterPro" id="IPR051175">
    <property type="entry name" value="CLK_kinases"/>
</dbReference>